<organism evidence="1 2">
    <name type="scientific">Dreissena polymorpha</name>
    <name type="common">Zebra mussel</name>
    <name type="synonym">Mytilus polymorpha</name>
    <dbReference type="NCBI Taxonomy" id="45954"/>
    <lineage>
        <taxon>Eukaryota</taxon>
        <taxon>Metazoa</taxon>
        <taxon>Spiralia</taxon>
        <taxon>Lophotrochozoa</taxon>
        <taxon>Mollusca</taxon>
        <taxon>Bivalvia</taxon>
        <taxon>Autobranchia</taxon>
        <taxon>Heteroconchia</taxon>
        <taxon>Euheterodonta</taxon>
        <taxon>Imparidentia</taxon>
        <taxon>Neoheterodontei</taxon>
        <taxon>Myida</taxon>
        <taxon>Dreissenoidea</taxon>
        <taxon>Dreissenidae</taxon>
        <taxon>Dreissena</taxon>
    </lineage>
</organism>
<comment type="caution">
    <text evidence="1">The sequence shown here is derived from an EMBL/GenBank/DDBJ whole genome shotgun (WGS) entry which is preliminary data.</text>
</comment>
<protein>
    <submittedName>
        <fullName evidence="1">Uncharacterized protein</fullName>
    </submittedName>
</protein>
<dbReference type="Proteomes" id="UP000828390">
    <property type="component" value="Unassembled WGS sequence"/>
</dbReference>
<evidence type="ECO:0000313" key="1">
    <source>
        <dbReference type="EMBL" id="KAH3713716.1"/>
    </source>
</evidence>
<reference evidence="1" key="1">
    <citation type="journal article" date="2019" name="bioRxiv">
        <title>The Genome of the Zebra Mussel, Dreissena polymorpha: A Resource for Invasive Species Research.</title>
        <authorList>
            <person name="McCartney M.A."/>
            <person name="Auch B."/>
            <person name="Kono T."/>
            <person name="Mallez S."/>
            <person name="Zhang Y."/>
            <person name="Obille A."/>
            <person name="Becker A."/>
            <person name="Abrahante J.E."/>
            <person name="Garbe J."/>
            <person name="Badalamenti J.P."/>
            <person name="Herman A."/>
            <person name="Mangelson H."/>
            <person name="Liachko I."/>
            <person name="Sullivan S."/>
            <person name="Sone E.D."/>
            <person name="Koren S."/>
            <person name="Silverstein K.A.T."/>
            <person name="Beckman K.B."/>
            <person name="Gohl D.M."/>
        </authorList>
    </citation>
    <scope>NUCLEOTIDE SEQUENCE</scope>
    <source>
        <strain evidence="1">Duluth1</strain>
        <tissue evidence="1">Whole animal</tissue>
    </source>
</reference>
<name>A0A9D4BZB4_DREPO</name>
<dbReference type="EMBL" id="JAIWYP010000014">
    <property type="protein sequence ID" value="KAH3713716.1"/>
    <property type="molecule type" value="Genomic_DNA"/>
</dbReference>
<reference evidence="1" key="2">
    <citation type="submission" date="2020-11" db="EMBL/GenBank/DDBJ databases">
        <authorList>
            <person name="McCartney M.A."/>
            <person name="Auch B."/>
            <person name="Kono T."/>
            <person name="Mallez S."/>
            <person name="Becker A."/>
            <person name="Gohl D.M."/>
            <person name="Silverstein K.A.T."/>
            <person name="Koren S."/>
            <person name="Bechman K.B."/>
            <person name="Herman A."/>
            <person name="Abrahante J.E."/>
            <person name="Garbe J."/>
        </authorList>
    </citation>
    <scope>NUCLEOTIDE SEQUENCE</scope>
    <source>
        <strain evidence="1">Duluth1</strain>
        <tissue evidence="1">Whole animal</tissue>
    </source>
</reference>
<keyword evidence="2" id="KW-1185">Reference proteome</keyword>
<dbReference type="AlphaFoldDB" id="A0A9D4BZB4"/>
<evidence type="ECO:0000313" key="2">
    <source>
        <dbReference type="Proteomes" id="UP000828390"/>
    </source>
</evidence>
<proteinExistence type="predicted"/>
<sequence>MWTISYQLVGETIKCFHFGSQSEGTTIPGLNSNVDLLKAVRDLNIMTDLKDWGAGMDNHLILHDDINPPQQYLLQVIKTIHTGTGDLSLQ</sequence>
<accession>A0A9D4BZB4</accession>
<gene>
    <name evidence="1" type="ORF">DPMN_073514</name>
</gene>